<name>U2R094_9FIRM</name>
<evidence type="ECO:0000313" key="3">
    <source>
        <dbReference type="Proteomes" id="UP000016658"/>
    </source>
</evidence>
<reference evidence="2 3" key="1">
    <citation type="submission" date="2013-06" db="EMBL/GenBank/DDBJ databases">
        <authorList>
            <person name="Weinstock G."/>
            <person name="Sodergren E."/>
            <person name="Lobos E.A."/>
            <person name="Fulton L."/>
            <person name="Fulton R."/>
            <person name="Courtney L."/>
            <person name="Fronick C."/>
            <person name="O'Laughlin M."/>
            <person name="Godfrey J."/>
            <person name="Wilson R.M."/>
            <person name="Miner T."/>
            <person name="Farmer C."/>
            <person name="Delehaunty K."/>
            <person name="Cordes M."/>
            <person name="Minx P."/>
            <person name="Tomlinson C."/>
            <person name="Chen J."/>
            <person name="Wollam A."/>
            <person name="Pepin K.H."/>
            <person name="Bhonagiri V."/>
            <person name="Zhang X."/>
            <person name="Warren W."/>
            <person name="Mitreva M."/>
            <person name="Mardis E.R."/>
            <person name="Wilson R.K."/>
        </authorList>
    </citation>
    <scope>NUCLEOTIDE SEQUENCE [LARGE SCALE GENOMIC DNA]</scope>
    <source>
        <strain evidence="2 3">ATCC 27803</strain>
    </source>
</reference>
<feature type="domain" description="SLH" evidence="1">
    <location>
        <begin position="68"/>
        <end position="132"/>
    </location>
</feature>
<feature type="domain" description="SLH" evidence="1">
    <location>
        <begin position="8"/>
        <end position="67"/>
    </location>
</feature>
<dbReference type="PATRIC" id="fig|649755.3.peg.247"/>
<comment type="caution">
    <text evidence="2">The sequence shown here is derived from an EMBL/GenBank/DDBJ whole genome shotgun (WGS) entry which is preliminary data.</text>
</comment>
<dbReference type="HOGENOM" id="CLU_932997_0_0_9"/>
<organism evidence="2 3">
    <name type="scientific">Faecalitalea cylindroides ATCC 27803</name>
    <dbReference type="NCBI Taxonomy" id="649755"/>
    <lineage>
        <taxon>Bacteria</taxon>
        <taxon>Bacillati</taxon>
        <taxon>Bacillota</taxon>
        <taxon>Erysipelotrichia</taxon>
        <taxon>Erysipelotrichales</taxon>
        <taxon>Erysipelotrichaceae</taxon>
        <taxon>Faecalitalea</taxon>
    </lineage>
</organism>
<dbReference type="PROSITE" id="PS51272">
    <property type="entry name" value="SLH"/>
    <property type="match status" value="3"/>
</dbReference>
<dbReference type="InterPro" id="IPR001119">
    <property type="entry name" value="SLH_dom"/>
</dbReference>
<gene>
    <name evidence="2" type="ORF">HMPREF0367_00271</name>
</gene>
<dbReference type="PANTHER" id="PTHR43308:SF5">
    <property type="entry name" value="S-LAYER PROTEIN _ PEPTIDOGLYCAN ENDO-BETA-N-ACETYLGLUCOSAMINIDASE"/>
    <property type="match status" value="1"/>
</dbReference>
<accession>U2R094</accession>
<dbReference type="AlphaFoldDB" id="U2R094"/>
<proteinExistence type="predicted"/>
<dbReference type="InterPro" id="IPR051465">
    <property type="entry name" value="Cell_Envelope_Struct_Comp"/>
</dbReference>
<dbReference type="Pfam" id="PF00395">
    <property type="entry name" value="SLH"/>
    <property type="match status" value="2"/>
</dbReference>
<evidence type="ECO:0000259" key="1">
    <source>
        <dbReference type="PROSITE" id="PS51272"/>
    </source>
</evidence>
<evidence type="ECO:0000313" key="2">
    <source>
        <dbReference type="EMBL" id="ERK46958.1"/>
    </source>
</evidence>
<dbReference type="Proteomes" id="UP000016658">
    <property type="component" value="Unassembled WGS sequence"/>
</dbReference>
<dbReference type="EMBL" id="AWVI01000012">
    <property type="protein sequence ID" value="ERK46958.1"/>
    <property type="molecule type" value="Genomic_DNA"/>
</dbReference>
<dbReference type="PANTHER" id="PTHR43308">
    <property type="entry name" value="OUTER MEMBRANE PROTEIN ALPHA-RELATED"/>
    <property type="match status" value="1"/>
</dbReference>
<feature type="domain" description="SLH" evidence="1">
    <location>
        <begin position="135"/>
        <end position="199"/>
    </location>
</feature>
<protein>
    <recommendedName>
        <fullName evidence="1">SLH domain-containing protein</fullName>
    </recommendedName>
</protein>
<sequence>MMTPVFAQGVPFTDVPVGSWFYDYVKYVNDQGLMTGLDATTFGPTENLARAQFATILYRMNNEPSVQYTNKFPDVADGQWYTDAILWASNAGIVTGYSDTGKFGPADPINREQIAVMMYRYANYLGYDTKKQQKLYIFYDGSNVNSFAIEALGWASAHGIITGKNYGTLLDPQGYAIRAECATIIMRFVEYGEDGCPLESYTPQYIYGNSIDQYGNEVYLQSNGWCEVKFADSGIRKIIQTKIENDGRFFKEMHEAGAVAEQEIMDRLLSGDFSGPTGYMLDKIYYLGKEWWQIIWKE</sequence>